<feature type="region of interest" description="Disordered" evidence="2">
    <location>
        <begin position="1"/>
        <end position="22"/>
    </location>
</feature>
<dbReference type="Proteomes" id="UP000189004">
    <property type="component" value="Unassembled WGS sequence"/>
</dbReference>
<dbReference type="InterPro" id="IPR008914">
    <property type="entry name" value="PEBP"/>
</dbReference>
<proteinExistence type="inferred from homology"/>
<dbReference type="STRING" id="501010.NOSIN_12290"/>
<comment type="caution">
    <text evidence="3">The sequence shown here is derived from an EMBL/GenBank/DDBJ whole genome shotgun (WGS) entry which is preliminary data.</text>
</comment>
<dbReference type="InterPro" id="IPR036610">
    <property type="entry name" value="PEBP-like_sf"/>
</dbReference>
<evidence type="ECO:0000256" key="2">
    <source>
        <dbReference type="SAM" id="MobiDB-lite"/>
    </source>
</evidence>
<reference evidence="4" key="1">
    <citation type="submission" date="2016-08" db="EMBL/GenBank/DDBJ databases">
        <authorList>
            <person name="Tokovenko B."/>
            <person name="Kalinowski J."/>
        </authorList>
    </citation>
    <scope>NUCLEOTIDE SEQUENCE [LARGE SCALE GENOMIC DNA]</scope>
    <source>
        <strain evidence="4">UTMC102</strain>
    </source>
</reference>
<dbReference type="InterPro" id="IPR005247">
    <property type="entry name" value="YbhB_YbcL/LppC-like"/>
</dbReference>
<gene>
    <name evidence="3" type="ORF">NOSIN_12290</name>
</gene>
<dbReference type="OrthoDB" id="9797506at2"/>
<dbReference type="PANTHER" id="PTHR30289:SF1">
    <property type="entry name" value="PEBP (PHOSPHATIDYLETHANOLAMINE-BINDING PROTEIN) FAMILY PROTEIN"/>
    <property type="match status" value="1"/>
</dbReference>
<name>A0A1V3C268_9ACTN</name>
<evidence type="ECO:0000313" key="3">
    <source>
        <dbReference type="EMBL" id="OOC54490.1"/>
    </source>
</evidence>
<feature type="compositionally biased region" description="Gly residues" evidence="2">
    <location>
        <begin position="87"/>
        <end position="98"/>
    </location>
</feature>
<dbReference type="Gene3D" id="3.90.280.10">
    <property type="entry name" value="PEBP-like"/>
    <property type="match status" value="1"/>
</dbReference>
<feature type="region of interest" description="Disordered" evidence="2">
    <location>
        <begin position="78"/>
        <end position="111"/>
    </location>
</feature>
<dbReference type="AlphaFoldDB" id="A0A1V3C268"/>
<dbReference type="EMBL" id="MCOK01000001">
    <property type="protein sequence ID" value="OOC54490.1"/>
    <property type="molecule type" value="Genomic_DNA"/>
</dbReference>
<evidence type="ECO:0000256" key="1">
    <source>
        <dbReference type="ARBA" id="ARBA00007120"/>
    </source>
</evidence>
<dbReference type="SUPFAM" id="SSF49777">
    <property type="entry name" value="PEBP-like"/>
    <property type="match status" value="1"/>
</dbReference>
<dbReference type="NCBIfam" id="TIGR00481">
    <property type="entry name" value="YbhB/YbcL family Raf kinase inhibitor-like protein"/>
    <property type="match status" value="1"/>
</dbReference>
<evidence type="ECO:0000313" key="4">
    <source>
        <dbReference type="Proteomes" id="UP000189004"/>
    </source>
</evidence>
<dbReference type="PANTHER" id="PTHR30289">
    <property type="entry name" value="UNCHARACTERIZED PROTEIN YBCL-RELATED"/>
    <property type="match status" value="1"/>
</dbReference>
<protein>
    <submittedName>
        <fullName evidence="3">Phosphatidylethanolamine-binding protein</fullName>
    </submittedName>
</protein>
<keyword evidence="4" id="KW-1185">Reference proteome</keyword>
<dbReference type="RefSeq" id="WP_077690894.1">
    <property type="nucleotide sequence ID" value="NZ_MCOK01000001.1"/>
</dbReference>
<organism evidence="3 4">
    <name type="scientific">Nocardiopsis sinuspersici</name>
    <dbReference type="NCBI Taxonomy" id="501010"/>
    <lineage>
        <taxon>Bacteria</taxon>
        <taxon>Bacillati</taxon>
        <taxon>Actinomycetota</taxon>
        <taxon>Actinomycetes</taxon>
        <taxon>Streptosporangiales</taxon>
        <taxon>Nocardiopsidaceae</taxon>
        <taxon>Nocardiopsis</taxon>
    </lineage>
</organism>
<accession>A0A1V3C268</accession>
<dbReference type="Pfam" id="PF01161">
    <property type="entry name" value="PBP"/>
    <property type="match status" value="1"/>
</dbReference>
<sequence length="226" mass="23169">MFPALPFPRITGAPRTAHTPPGTRVGAVAAGAALVLTTGCGILSPGQNGDMPDDINVTSPLMQEDQPLPAAYSCGGVSEEIEDGEGSGDGGGGSADGGAGDEEEVQEAYSPPLSWSGLPDEAGSIALVVDDPQKAKVFWVVYDLDPELVELRQNTVPADAKQGRNSAGEAAYSAPCPEPGEAYEYRFTVYALKNALGLPEGAPLNDSLEAIAEQAVARGTLVASNE</sequence>
<dbReference type="CDD" id="cd00865">
    <property type="entry name" value="PEBP_bact_arch"/>
    <property type="match status" value="1"/>
</dbReference>
<comment type="similarity">
    <text evidence="1">Belongs to the UPF0098 family.</text>
</comment>